<proteinExistence type="predicted"/>
<feature type="chain" id="PRO_5031154809" evidence="1">
    <location>
        <begin position="19"/>
        <end position="642"/>
    </location>
</feature>
<evidence type="ECO:0000313" key="4">
    <source>
        <dbReference type="Proteomes" id="UP000546200"/>
    </source>
</evidence>
<dbReference type="SMART" id="SM00228">
    <property type="entry name" value="PDZ"/>
    <property type="match status" value="1"/>
</dbReference>
<dbReference type="AlphaFoldDB" id="A0A7W9BAR5"/>
<keyword evidence="3" id="KW-0378">Hydrolase</keyword>
<protein>
    <submittedName>
        <fullName evidence="3">Putative metalloprotease with PDZ domain</fullName>
    </submittedName>
</protein>
<dbReference type="InterPro" id="IPR007963">
    <property type="entry name" value="Peptidase_M61_catalytic"/>
</dbReference>
<comment type="caution">
    <text evidence="3">The sequence shown here is derived from an EMBL/GenBank/DDBJ whole genome shotgun (WGS) entry which is preliminary data.</text>
</comment>
<name>A0A7W9BAR5_9SPHN</name>
<evidence type="ECO:0000259" key="2">
    <source>
        <dbReference type="PROSITE" id="PS50106"/>
    </source>
</evidence>
<reference evidence="3 4" key="1">
    <citation type="submission" date="2020-08" db="EMBL/GenBank/DDBJ databases">
        <title>Genomic Encyclopedia of Type Strains, Phase IV (KMG-IV): sequencing the most valuable type-strain genomes for metagenomic binning, comparative biology and taxonomic classification.</title>
        <authorList>
            <person name="Goeker M."/>
        </authorList>
    </citation>
    <scope>NUCLEOTIDE SEQUENCE [LARGE SCALE GENOMIC DNA]</scope>
    <source>
        <strain evidence="3 4">DSM 100044</strain>
    </source>
</reference>
<sequence>MIRSLALLLATVAAPALAQVPAGNSAPQPVPFVDTVPEARDAAYPGVIALDVDATDNLRGIFRIKETIPVAQGGHTVLLYPKWLPGNHAPRGEIEKVAGLVIRANGRILPWTRDPVDVYAFHIDVPQGAKRLDVEFQFISATKADQGRIVATPSMISLQPNSVSLYPAGYFTRQIPVKMTVKYPDGWTAASGLPSRKGTGANASTYTYDQTNYEVLVDSPILAGRYGRSIPLSQRVFLDVFADTPKELEAKPEQITAHQQLVTQAVKTFGAQHYDNYHFLLSITDQLGGIGLEHHRSSENGVKPGYFTEWETGAAARNLLPHEYTHSWDGKFRRGADLWTPDFRTPMRNSLLWVYEGQTQFWGYVLQARSGLVSKQDTLDAYAAILGNYDTAPGRQWRNLVDTTNDPVISARRPKGWSNYQRSEDYYNEGLMVWMEVDAMLRQKSGGTKSIDDFARAFFGVRDGDYGELTYTIDDVAKTLNGIQPYDWAGFLNQRLTETGKPAPIQGFAMNGYKLVYGPEPTSYFKGLEKLRSGTDLSYSIGLTVNKEGEVSSTIWDSPAFKAGVDVGTTILSVNGVAFTGDRLKEAVVAAKTSRDPIRLLVKSQDQVREALIDYHGGPRYPRLEKTGTGDTGLDRLLAPRP</sequence>
<dbReference type="Gene3D" id="2.60.40.3650">
    <property type="match status" value="1"/>
</dbReference>
<keyword evidence="1" id="KW-0732">Signal</keyword>
<dbReference type="InterPro" id="IPR027268">
    <property type="entry name" value="Peptidase_M4/M1_CTD_sf"/>
</dbReference>
<dbReference type="Pfam" id="PF17899">
    <property type="entry name" value="Peptidase_M61_N"/>
    <property type="match status" value="1"/>
</dbReference>
<dbReference type="InterPro" id="IPR036034">
    <property type="entry name" value="PDZ_sf"/>
</dbReference>
<keyword evidence="3" id="KW-0482">Metalloprotease</keyword>
<feature type="domain" description="PDZ" evidence="2">
    <location>
        <begin position="528"/>
        <end position="606"/>
    </location>
</feature>
<dbReference type="PROSITE" id="PS50106">
    <property type="entry name" value="PDZ"/>
    <property type="match status" value="1"/>
</dbReference>
<accession>A0A7W9BAR5</accession>
<dbReference type="RefSeq" id="WP_184054316.1">
    <property type="nucleotide sequence ID" value="NZ_JACIJK010000001.1"/>
</dbReference>
<dbReference type="InterPro" id="IPR001478">
    <property type="entry name" value="PDZ"/>
</dbReference>
<feature type="signal peptide" evidence="1">
    <location>
        <begin position="1"/>
        <end position="18"/>
    </location>
</feature>
<dbReference type="InterPro" id="IPR040756">
    <property type="entry name" value="Peptidase_M61_N"/>
</dbReference>
<dbReference type="PIRSF" id="PIRSF016493">
    <property type="entry name" value="Glycyl_aminpptds"/>
    <property type="match status" value="1"/>
</dbReference>
<keyword evidence="4" id="KW-1185">Reference proteome</keyword>
<dbReference type="GO" id="GO:0006508">
    <property type="term" value="P:proteolysis"/>
    <property type="evidence" value="ECO:0007669"/>
    <property type="project" value="UniProtKB-KW"/>
</dbReference>
<organism evidence="3 4">
    <name type="scientific">Sphingomonas aerophila</name>
    <dbReference type="NCBI Taxonomy" id="1344948"/>
    <lineage>
        <taxon>Bacteria</taxon>
        <taxon>Pseudomonadati</taxon>
        <taxon>Pseudomonadota</taxon>
        <taxon>Alphaproteobacteria</taxon>
        <taxon>Sphingomonadales</taxon>
        <taxon>Sphingomonadaceae</taxon>
        <taxon>Sphingomonas</taxon>
    </lineage>
</organism>
<dbReference type="EMBL" id="JACIJK010000001">
    <property type="protein sequence ID" value="MBB5713740.1"/>
    <property type="molecule type" value="Genomic_DNA"/>
</dbReference>
<keyword evidence="3" id="KW-0645">Protease</keyword>
<dbReference type="SUPFAM" id="SSF50156">
    <property type="entry name" value="PDZ domain-like"/>
    <property type="match status" value="1"/>
</dbReference>
<dbReference type="Proteomes" id="UP000546200">
    <property type="component" value="Unassembled WGS sequence"/>
</dbReference>
<dbReference type="Gene3D" id="2.30.42.10">
    <property type="match status" value="1"/>
</dbReference>
<dbReference type="Pfam" id="PF05299">
    <property type="entry name" value="Peptidase_M61"/>
    <property type="match status" value="1"/>
</dbReference>
<dbReference type="Gene3D" id="1.10.390.10">
    <property type="entry name" value="Neutral Protease Domain 2"/>
    <property type="match status" value="1"/>
</dbReference>
<dbReference type="GO" id="GO:0008237">
    <property type="term" value="F:metallopeptidase activity"/>
    <property type="evidence" value="ECO:0007669"/>
    <property type="project" value="UniProtKB-KW"/>
</dbReference>
<evidence type="ECO:0000313" key="3">
    <source>
        <dbReference type="EMBL" id="MBB5713740.1"/>
    </source>
</evidence>
<dbReference type="InterPro" id="IPR024191">
    <property type="entry name" value="Peptidase_M61"/>
</dbReference>
<evidence type="ECO:0000256" key="1">
    <source>
        <dbReference type="SAM" id="SignalP"/>
    </source>
</evidence>
<gene>
    <name evidence="3" type="ORF">FHS94_000559</name>
</gene>